<gene>
    <name evidence="2" type="ORF">PsYK624_101450</name>
</gene>
<evidence type="ECO:0000256" key="1">
    <source>
        <dbReference type="SAM" id="MobiDB-lite"/>
    </source>
</evidence>
<reference evidence="2 3" key="1">
    <citation type="submission" date="2021-08" db="EMBL/GenBank/DDBJ databases">
        <title>Draft Genome Sequence of Phanerochaete sordida strain YK-624.</title>
        <authorList>
            <person name="Mori T."/>
            <person name="Dohra H."/>
            <person name="Suzuki T."/>
            <person name="Kawagishi H."/>
            <person name="Hirai H."/>
        </authorList>
    </citation>
    <scope>NUCLEOTIDE SEQUENCE [LARGE SCALE GENOMIC DNA]</scope>
    <source>
        <strain evidence="2 3">YK-624</strain>
    </source>
</reference>
<evidence type="ECO:0000313" key="3">
    <source>
        <dbReference type="Proteomes" id="UP000703269"/>
    </source>
</evidence>
<dbReference type="Proteomes" id="UP000703269">
    <property type="component" value="Unassembled WGS sequence"/>
</dbReference>
<organism evidence="2 3">
    <name type="scientific">Phanerochaete sordida</name>
    <dbReference type="NCBI Taxonomy" id="48140"/>
    <lineage>
        <taxon>Eukaryota</taxon>
        <taxon>Fungi</taxon>
        <taxon>Dikarya</taxon>
        <taxon>Basidiomycota</taxon>
        <taxon>Agaricomycotina</taxon>
        <taxon>Agaricomycetes</taxon>
        <taxon>Polyporales</taxon>
        <taxon>Phanerochaetaceae</taxon>
        <taxon>Phanerochaete</taxon>
    </lineage>
</organism>
<comment type="caution">
    <text evidence="2">The sequence shown here is derived from an EMBL/GenBank/DDBJ whole genome shotgun (WGS) entry which is preliminary data.</text>
</comment>
<evidence type="ECO:0000313" key="2">
    <source>
        <dbReference type="EMBL" id="GJE93978.1"/>
    </source>
</evidence>
<keyword evidence="3" id="KW-1185">Reference proteome</keyword>
<proteinExistence type="predicted"/>
<sequence>MLPHALSRYANWLGSYPAPRIRARPCRPPCKHEGHRTDEAFRGRRVRTWAGAAHHAQAGRVHRANAKRMPRYPRGTSGRCSTTTSRSRHDLSGAHSDGPAGRFWDDRAALRGGRVLRSCYGTSTTASDRRWMCSLAQAAALPEDGAKTALAMSVHSDTQRVNKRSFPPHCVKTATST</sequence>
<feature type="region of interest" description="Disordered" evidence="1">
    <location>
        <begin position="69"/>
        <end position="101"/>
    </location>
</feature>
<name>A0A9P3GDA1_9APHY</name>
<feature type="compositionally biased region" description="Low complexity" evidence="1">
    <location>
        <begin position="74"/>
        <end position="85"/>
    </location>
</feature>
<dbReference type="AlphaFoldDB" id="A0A9P3GDA1"/>
<dbReference type="EMBL" id="BPQB01000036">
    <property type="protein sequence ID" value="GJE93978.1"/>
    <property type="molecule type" value="Genomic_DNA"/>
</dbReference>
<protein>
    <submittedName>
        <fullName evidence="2">Uncharacterized protein</fullName>
    </submittedName>
</protein>
<accession>A0A9P3GDA1</accession>